<feature type="compositionally biased region" description="Polar residues" evidence="1">
    <location>
        <begin position="188"/>
        <end position="197"/>
    </location>
</feature>
<evidence type="ECO:0000313" key="4">
    <source>
        <dbReference type="Proteomes" id="UP001652600"/>
    </source>
</evidence>
<evidence type="ECO:0000256" key="2">
    <source>
        <dbReference type="SAM" id="Phobius"/>
    </source>
</evidence>
<sequence>MQFDDAVHLWLGTFFSLFVFCLDFLMAQGRGECGSQVKDVLQNKEMLSLVRTKSAARKKRTIIVGLNAESSGREILLRMLVVIVKTGDNVVAVRVSEPNDNFDPNTFHIHEDLCKSKQVDFQVRICEGESYISELTRQVRLNFATVLVLGTTNSGPKDSVVKTCLKGLPPTCTLLVMDNKGNIQIQMKGTSQEGSTRPISKPPPSSSPTNNPKNIINESSSSSSTHPSLNPLTESSSSSSSSSPLPSQPEESHRPTHVSKAVQIPTFVSEKLHRLDLKHSIRLFTPQEIASATKNFSPLMLIGEGACFKLYSAKLEDGQFVAVKVQTKQFSSDDLLREIEMLFSLKHENIVKILGCCNREEIRAVVYNHRLKGNLMQNLKKLKWTDRVKVAIGVAKALKYLHHSCSPPIIHRNIKSSNILLSDHSQPQLSNFGEAMVRPAVQEDSTQVDIGKFSYLAPEYLMFGKVNEKVDVYSYGVVLLELVTGKHAVQTEPTNRRSLVFWARSLLSCNLAEHLIDPYLKEDYNHDVMEMMMIIARLCLLHSSSRRPTMETIVKLFEEPEYLKKMQRGKEDLLTVLTPKAEKGLWKNEESALRDTTKTEQNYGFSDNLNVT</sequence>
<dbReference type="GO" id="GO:0004672">
    <property type="term" value="F:protein kinase activity"/>
    <property type="evidence" value="ECO:0007669"/>
    <property type="project" value="InterPro"/>
</dbReference>
<protein>
    <submittedName>
        <fullName evidence="5">PTI1-like tyrosine-protein kinase 2 isoform X1</fullName>
    </submittedName>
</protein>
<feature type="region of interest" description="Disordered" evidence="1">
    <location>
        <begin position="188"/>
        <end position="258"/>
    </location>
</feature>
<dbReference type="InterPro" id="IPR011009">
    <property type="entry name" value="Kinase-like_dom_sf"/>
</dbReference>
<name>A0A1S3BIH9_CUCME</name>
<dbReference type="OrthoDB" id="4062651at2759"/>
<keyword evidence="2" id="KW-0472">Membrane</keyword>
<evidence type="ECO:0000259" key="3">
    <source>
        <dbReference type="PROSITE" id="PS50011"/>
    </source>
</evidence>
<dbReference type="Proteomes" id="UP001652600">
    <property type="component" value="Chromosome 1"/>
</dbReference>
<feature type="domain" description="Protein kinase" evidence="3">
    <location>
        <begin position="296"/>
        <end position="563"/>
    </location>
</feature>
<dbReference type="PANTHER" id="PTHR47987">
    <property type="entry name" value="OS08G0249100 PROTEIN"/>
    <property type="match status" value="1"/>
</dbReference>
<keyword evidence="2" id="KW-1133">Transmembrane helix</keyword>
<dbReference type="PROSITE" id="PS50011">
    <property type="entry name" value="PROTEIN_KINASE_DOM"/>
    <property type="match status" value="1"/>
</dbReference>
<dbReference type="Gene3D" id="3.30.200.20">
    <property type="entry name" value="Phosphorylase Kinase, domain 1"/>
    <property type="match status" value="1"/>
</dbReference>
<keyword evidence="4" id="KW-1185">Reference proteome</keyword>
<dbReference type="KEGG" id="cmo:103490247"/>
<dbReference type="FunFam" id="1.10.510.10:FF:000095">
    <property type="entry name" value="protein STRUBBELIG-RECEPTOR FAMILY 8"/>
    <property type="match status" value="1"/>
</dbReference>
<organism evidence="4 5">
    <name type="scientific">Cucumis melo</name>
    <name type="common">Muskmelon</name>
    <dbReference type="NCBI Taxonomy" id="3656"/>
    <lineage>
        <taxon>Eukaryota</taxon>
        <taxon>Viridiplantae</taxon>
        <taxon>Streptophyta</taxon>
        <taxon>Embryophyta</taxon>
        <taxon>Tracheophyta</taxon>
        <taxon>Spermatophyta</taxon>
        <taxon>Magnoliopsida</taxon>
        <taxon>eudicotyledons</taxon>
        <taxon>Gunneridae</taxon>
        <taxon>Pentapetalae</taxon>
        <taxon>rosids</taxon>
        <taxon>fabids</taxon>
        <taxon>Cucurbitales</taxon>
        <taxon>Cucurbitaceae</taxon>
        <taxon>Benincaseae</taxon>
        <taxon>Cucumis</taxon>
    </lineage>
</organism>
<proteinExistence type="predicted"/>
<dbReference type="Gene3D" id="1.10.510.10">
    <property type="entry name" value="Transferase(Phosphotransferase) domain 1"/>
    <property type="match status" value="1"/>
</dbReference>
<keyword evidence="2" id="KW-0812">Transmembrane</keyword>
<dbReference type="eggNOG" id="ENOG502RFP5">
    <property type="taxonomic scope" value="Eukaryota"/>
</dbReference>
<dbReference type="AlphaFoldDB" id="A0A1S3BIH9"/>
<dbReference type="RefSeq" id="XP_008447901.2">
    <property type="nucleotide sequence ID" value="XM_008449679.3"/>
</dbReference>
<evidence type="ECO:0000313" key="5">
    <source>
        <dbReference type="RefSeq" id="XP_008447901.2"/>
    </source>
</evidence>
<dbReference type="SUPFAM" id="SSF56112">
    <property type="entry name" value="Protein kinase-like (PK-like)"/>
    <property type="match status" value="1"/>
</dbReference>
<gene>
    <name evidence="5" type="primary">LOC103490247</name>
</gene>
<feature type="compositionally biased region" description="Low complexity" evidence="1">
    <location>
        <begin position="207"/>
        <end position="249"/>
    </location>
</feature>
<dbReference type="Pfam" id="PF00069">
    <property type="entry name" value="Pkinase"/>
    <property type="match status" value="1"/>
</dbReference>
<dbReference type="PANTHER" id="PTHR47987:SF11">
    <property type="entry name" value="RECEPTOR-LIKE CYTOSOLIC SERINE_THREONINE-PROTEIN KINASE RBK1 ISOFORM X1"/>
    <property type="match status" value="1"/>
</dbReference>
<dbReference type="GeneID" id="103490247"/>
<accession>A0A1S3BIH9</accession>
<evidence type="ECO:0000256" key="1">
    <source>
        <dbReference type="SAM" id="MobiDB-lite"/>
    </source>
</evidence>
<dbReference type="GO" id="GO:0005524">
    <property type="term" value="F:ATP binding"/>
    <property type="evidence" value="ECO:0007669"/>
    <property type="project" value="InterPro"/>
</dbReference>
<dbReference type="SMR" id="A0A1S3BIH9"/>
<feature type="transmembrane region" description="Helical" evidence="2">
    <location>
        <begin position="7"/>
        <end position="27"/>
    </location>
</feature>
<dbReference type="InParanoid" id="A0A1S3BIH9"/>
<reference evidence="4" key="1">
    <citation type="submission" date="2025-05" db="UniProtKB">
        <authorList>
            <consortium name="RefSeq"/>
        </authorList>
    </citation>
    <scope>NUCLEOTIDE SEQUENCE [LARGE SCALE GENOMIC DNA]</scope>
</reference>
<dbReference type="InterPro" id="IPR000719">
    <property type="entry name" value="Prot_kinase_dom"/>
</dbReference>
<dbReference type="InterPro" id="IPR046958">
    <property type="entry name" value="RBK1/2/STUNTED"/>
</dbReference>
<reference evidence="5" key="2">
    <citation type="submission" date="2025-08" db="UniProtKB">
        <authorList>
            <consortium name="RefSeq"/>
        </authorList>
    </citation>
    <scope>IDENTIFICATION</scope>
    <source>
        <tissue evidence="5">Stem</tissue>
    </source>
</reference>